<dbReference type="AlphaFoldDB" id="A0A6L2J455"/>
<comment type="caution">
    <text evidence="2">The sequence shown here is derived from an EMBL/GenBank/DDBJ whole genome shotgun (WGS) entry which is preliminary data.</text>
</comment>
<evidence type="ECO:0008006" key="3">
    <source>
        <dbReference type="Google" id="ProtNLM"/>
    </source>
</evidence>
<organism evidence="2">
    <name type="scientific">Tanacetum cinerariifolium</name>
    <name type="common">Dalmatian daisy</name>
    <name type="synonym">Chrysanthemum cinerariifolium</name>
    <dbReference type="NCBI Taxonomy" id="118510"/>
    <lineage>
        <taxon>Eukaryota</taxon>
        <taxon>Viridiplantae</taxon>
        <taxon>Streptophyta</taxon>
        <taxon>Embryophyta</taxon>
        <taxon>Tracheophyta</taxon>
        <taxon>Spermatophyta</taxon>
        <taxon>Magnoliopsida</taxon>
        <taxon>eudicotyledons</taxon>
        <taxon>Gunneridae</taxon>
        <taxon>Pentapetalae</taxon>
        <taxon>asterids</taxon>
        <taxon>campanulids</taxon>
        <taxon>Asterales</taxon>
        <taxon>Asteraceae</taxon>
        <taxon>Asteroideae</taxon>
        <taxon>Anthemideae</taxon>
        <taxon>Anthemidinae</taxon>
        <taxon>Tanacetum</taxon>
    </lineage>
</organism>
<evidence type="ECO:0000313" key="2">
    <source>
        <dbReference type="EMBL" id="GEU31277.1"/>
    </source>
</evidence>
<feature type="region of interest" description="Disordered" evidence="1">
    <location>
        <begin position="303"/>
        <end position="323"/>
    </location>
</feature>
<reference evidence="2" key="1">
    <citation type="journal article" date="2019" name="Sci. Rep.">
        <title>Draft genome of Tanacetum cinerariifolium, the natural source of mosquito coil.</title>
        <authorList>
            <person name="Yamashiro T."/>
            <person name="Shiraishi A."/>
            <person name="Satake H."/>
            <person name="Nakayama K."/>
        </authorList>
    </citation>
    <scope>NUCLEOTIDE SEQUENCE</scope>
</reference>
<evidence type="ECO:0000256" key="1">
    <source>
        <dbReference type="SAM" id="MobiDB-lite"/>
    </source>
</evidence>
<feature type="compositionally biased region" description="Polar residues" evidence="1">
    <location>
        <begin position="305"/>
        <end position="317"/>
    </location>
</feature>
<name>A0A6L2J455_TANCI</name>
<sequence>MVAYLSKSDASAGLNQIVYFLNAQVIQYALMVIPNIYVSCIKQFWTTVLIKKVKDVVKLQALVDRKKVVMTKDIIHQDLRLDDADGVECFPTEEIFVELALLINNQVDDLSSHTTKYTSPALTQKVFTNMRRIGKGFSGIETHLFATILVQPQAAVEEEDDEDEEDASKHGGRIEEIDDEEITLMDMEIQDYLGAELQGRSEKKDEFNVAAKEVNAANPIVFDDEEVTMTMVQTLIKIKAEKMQEKHLDNIKKYQSLKRKPIFVAQARKNMIVYLKNMAGYKIAHFKGMTYDQESFKKLRAEFKVSSSHPTQDTSTDNPKKMSKEDVKNMLEIVLVAEFKRRLSFVKWSHDLDADYDDNDDDDDEESATPLNEIVSYIPLSIAITPVLPTVEPEDSFIMGYEDLHTIPEKESEEFIKSSVEDFVPIPSESEDTSGSNSECDLPSCDDFSPIDISKGKSVTLSNPLFDSNDYFTSSDDDSLSDEDVPKDNVKIYSNTLFEFDDEYISSDVNPLFDKVLEDIESKASYDSNLDESAVLLTPLFDSNEDECFNPRGYVDEINTFDIPLYFKDSYYDSEGDVLYLKSLLSDDTTPNLPSKVFLDRDPRSLSDINYLKIMVKVFDPRIVQIFQES</sequence>
<protein>
    <recommendedName>
        <fullName evidence="3">Xylulose kinase-1</fullName>
    </recommendedName>
</protein>
<accession>A0A6L2J455</accession>
<dbReference type="EMBL" id="BKCJ010000235">
    <property type="protein sequence ID" value="GEU31277.1"/>
    <property type="molecule type" value="Genomic_DNA"/>
</dbReference>
<proteinExistence type="predicted"/>
<gene>
    <name evidence="2" type="ORF">Tci_003255</name>
</gene>